<evidence type="ECO:0000313" key="2">
    <source>
        <dbReference type="EMBL" id="RZF48861.1"/>
    </source>
</evidence>
<keyword evidence="3" id="KW-1185">Reference proteome</keyword>
<organism evidence="2 3">
    <name type="scientific">Laodelphax striatellus</name>
    <name type="common">Small brown planthopper</name>
    <name type="synonym">Delphax striatella</name>
    <dbReference type="NCBI Taxonomy" id="195883"/>
    <lineage>
        <taxon>Eukaryota</taxon>
        <taxon>Metazoa</taxon>
        <taxon>Ecdysozoa</taxon>
        <taxon>Arthropoda</taxon>
        <taxon>Hexapoda</taxon>
        <taxon>Insecta</taxon>
        <taxon>Pterygota</taxon>
        <taxon>Neoptera</taxon>
        <taxon>Paraneoptera</taxon>
        <taxon>Hemiptera</taxon>
        <taxon>Auchenorrhyncha</taxon>
        <taxon>Fulgoroidea</taxon>
        <taxon>Delphacidae</taxon>
        <taxon>Criomorphinae</taxon>
        <taxon>Laodelphax</taxon>
    </lineage>
</organism>
<proteinExistence type="predicted"/>
<dbReference type="EMBL" id="QKKF02000897">
    <property type="protein sequence ID" value="RZF48861.1"/>
    <property type="molecule type" value="Genomic_DNA"/>
</dbReference>
<dbReference type="OrthoDB" id="10072647at2759"/>
<accession>A0A482XWQ9</accession>
<reference evidence="2 3" key="1">
    <citation type="journal article" date="2017" name="Gigascience">
        <title>Genome sequence of the small brown planthopper, Laodelphax striatellus.</title>
        <authorList>
            <person name="Zhu J."/>
            <person name="Jiang F."/>
            <person name="Wang X."/>
            <person name="Yang P."/>
            <person name="Bao Y."/>
            <person name="Zhao W."/>
            <person name="Wang W."/>
            <person name="Lu H."/>
            <person name="Wang Q."/>
            <person name="Cui N."/>
            <person name="Li J."/>
            <person name="Chen X."/>
            <person name="Luo L."/>
            <person name="Yu J."/>
            <person name="Kang L."/>
            <person name="Cui F."/>
        </authorList>
    </citation>
    <scope>NUCLEOTIDE SEQUENCE [LARGE SCALE GENOMIC DNA]</scope>
    <source>
        <strain evidence="2">Lst14</strain>
    </source>
</reference>
<dbReference type="Proteomes" id="UP000291343">
    <property type="component" value="Unassembled WGS sequence"/>
</dbReference>
<name>A0A482XWQ9_LAOST</name>
<feature type="region of interest" description="Disordered" evidence="1">
    <location>
        <begin position="145"/>
        <end position="181"/>
    </location>
</feature>
<dbReference type="InParanoid" id="A0A482XWQ9"/>
<protein>
    <submittedName>
        <fullName evidence="2">Uncharacterized protein</fullName>
    </submittedName>
</protein>
<evidence type="ECO:0000313" key="3">
    <source>
        <dbReference type="Proteomes" id="UP000291343"/>
    </source>
</evidence>
<sequence length="181" mass="19404">MNFTPYGTPFTGSLPAGHQFTTTKLAHQIGSAGNQVLGLISLDESGVTYLRPVDMNGALTLNVPTHSGNNSTQNQQIITLPISIPGSKPGEISSQQTLQILVNPGNDKYQCVPLSLQHFQQGALTVAYSNAQQGGESIQLQVQTQDENGTVDPTTQTQQDDQNDQHNNNNNNEDDGPPHTV</sequence>
<comment type="caution">
    <text evidence="2">The sequence shown here is derived from an EMBL/GenBank/DDBJ whole genome shotgun (WGS) entry which is preliminary data.</text>
</comment>
<gene>
    <name evidence="2" type="ORF">LSTR_LSTR003241</name>
</gene>
<feature type="compositionally biased region" description="Low complexity" evidence="1">
    <location>
        <begin position="154"/>
        <end position="171"/>
    </location>
</feature>
<dbReference type="STRING" id="195883.A0A482XWQ9"/>
<dbReference type="AlphaFoldDB" id="A0A482XWQ9"/>
<evidence type="ECO:0000256" key="1">
    <source>
        <dbReference type="SAM" id="MobiDB-lite"/>
    </source>
</evidence>